<dbReference type="InterPro" id="IPR029787">
    <property type="entry name" value="Nucleotide_cyclase"/>
</dbReference>
<reference evidence="6 7" key="1">
    <citation type="submission" date="2017-05" db="EMBL/GenBank/DDBJ databases">
        <authorList>
            <person name="Varghese N."/>
            <person name="Submissions S."/>
        </authorList>
    </citation>
    <scope>NUCLEOTIDE SEQUENCE [LARGE SCALE GENOMIC DNA]</scope>
    <source>
        <strain evidence="6 7">CGMCC 1.7287</strain>
    </source>
</reference>
<dbReference type="NCBIfam" id="TIGR00254">
    <property type="entry name" value="GGDEF"/>
    <property type="match status" value="1"/>
</dbReference>
<accession>A0ABY1S2N2</accession>
<keyword evidence="7" id="KW-1185">Reference proteome</keyword>
<dbReference type="InterPro" id="IPR043128">
    <property type="entry name" value="Rev_trsase/Diguanyl_cyclase"/>
</dbReference>
<evidence type="ECO:0000259" key="5">
    <source>
        <dbReference type="PROSITE" id="PS50887"/>
    </source>
</evidence>
<feature type="transmembrane region" description="Helical" evidence="4">
    <location>
        <begin position="22"/>
        <end position="43"/>
    </location>
</feature>
<dbReference type="RefSeq" id="WP_239040458.1">
    <property type="nucleotide sequence ID" value="NZ_BAAAEY010000013.1"/>
</dbReference>
<proteinExistence type="predicted"/>
<evidence type="ECO:0000256" key="1">
    <source>
        <dbReference type="ARBA" id="ARBA00012528"/>
    </source>
</evidence>
<keyword evidence="4" id="KW-0812">Transmembrane</keyword>
<dbReference type="PROSITE" id="PS50887">
    <property type="entry name" value="GGDEF"/>
    <property type="match status" value="1"/>
</dbReference>
<dbReference type="Gene3D" id="3.30.70.270">
    <property type="match status" value="1"/>
</dbReference>
<dbReference type="SUPFAM" id="SSF55073">
    <property type="entry name" value="Nucleotide cyclase"/>
    <property type="match status" value="1"/>
</dbReference>
<evidence type="ECO:0000313" key="6">
    <source>
        <dbReference type="EMBL" id="SMR77534.1"/>
    </source>
</evidence>
<protein>
    <recommendedName>
        <fullName evidence="1">diguanylate cyclase</fullName>
        <ecNumber evidence="1">2.7.7.65</ecNumber>
    </recommendedName>
</protein>
<evidence type="ECO:0000256" key="3">
    <source>
        <dbReference type="SAM" id="MobiDB-lite"/>
    </source>
</evidence>
<evidence type="ECO:0000313" key="7">
    <source>
        <dbReference type="Proteomes" id="UP001159257"/>
    </source>
</evidence>
<evidence type="ECO:0000256" key="2">
    <source>
        <dbReference type="ARBA" id="ARBA00034247"/>
    </source>
</evidence>
<dbReference type="InterPro" id="IPR050469">
    <property type="entry name" value="Diguanylate_Cyclase"/>
</dbReference>
<dbReference type="Proteomes" id="UP001159257">
    <property type="component" value="Unassembled WGS sequence"/>
</dbReference>
<name>A0ABY1S2N2_9GAMM</name>
<comment type="caution">
    <text evidence="6">The sequence shown here is derived from an EMBL/GenBank/DDBJ whole genome shotgun (WGS) entry which is preliminary data.</text>
</comment>
<feature type="region of interest" description="Disordered" evidence="3">
    <location>
        <begin position="398"/>
        <end position="420"/>
    </location>
</feature>
<dbReference type="Pfam" id="PF00990">
    <property type="entry name" value="GGDEF"/>
    <property type="match status" value="1"/>
</dbReference>
<dbReference type="CDD" id="cd01949">
    <property type="entry name" value="GGDEF"/>
    <property type="match status" value="1"/>
</dbReference>
<keyword evidence="4" id="KW-0472">Membrane</keyword>
<comment type="catalytic activity">
    <reaction evidence="2">
        <text>2 GTP = 3',3'-c-di-GMP + 2 diphosphate</text>
        <dbReference type="Rhea" id="RHEA:24898"/>
        <dbReference type="ChEBI" id="CHEBI:33019"/>
        <dbReference type="ChEBI" id="CHEBI:37565"/>
        <dbReference type="ChEBI" id="CHEBI:58805"/>
        <dbReference type="EC" id="2.7.7.65"/>
    </reaction>
</comment>
<organism evidence="6 7">
    <name type="scientific">Marinobacterium sediminicola</name>
    <dbReference type="NCBI Taxonomy" id="518898"/>
    <lineage>
        <taxon>Bacteria</taxon>
        <taxon>Pseudomonadati</taxon>
        <taxon>Pseudomonadota</taxon>
        <taxon>Gammaproteobacteria</taxon>
        <taxon>Oceanospirillales</taxon>
        <taxon>Oceanospirillaceae</taxon>
        <taxon>Marinobacterium</taxon>
    </lineage>
</organism>
<dbReference type="PANTHER" id="PTHR45138">
    <property type="entry name" value="REGULATORY COMPONENTS OF SENSORY TRANSDUCTION SYSTEM"/>
    <property type="match status" value="1"/>
</dbReference>
<gene>
    <name evidence="6" type="ORF">SAMN04487964_11425</name>
</gene>
<dbReference type="SMART" id="SM00267">
    <property type="entry name" value="GGDEF"/>
    <property type="match status" value="1"/>
</dbReference>
<dbReference type="PANTHER" id="PTHR45138:SF9">
    <property type="entry name" value="DIGUANYLATE CYCLASE DGCM-RELATED"/>
    <property type="match status" value="1"/>
</dbReference>
<sequence length="420" mass="46694">MQGTGNSRIFKAAAISRDKRKVAGYVMGLLLIAVAITYSHFIIDRLITRNNQDRQTVNMGYQQNMQAQRINHLAFRYILSSGGHESDISRQQLASAVNEMYDLHLSLLKTPPSVEYAAAADAIYFDAQHELDLKIRTYLGAARELAEKPAELLAPDSPLARFLERHNTEALQQGLNLALERYKAADSDAVTQLRRVLWGLFVLVLLLVILEWRFVFHPIFNGLERQANDYRKQAHTDPLTGCYNRRHFMIAAEEAFQRLQLAGGECSLLVLDIDYFKWVNDSYGHCTGDEVIQALVDSCMASLKKTDLFGRLGGEEFAILLPDTGPVQAAGMAEQLRQQIEKLEVNQYDAEARITFTVSIGVTDISSGDLSPVDAINRADIALYQAKSAGRNRVIINASGKDDDRSSPAIESLSALGAES</sequence>
<keyword evidence="4" id="KW-1133">Transmembrane helix</keyword>
<dbReference type="EC" id="2.7.7.65" evidence="1"/>
<dbReference type="InterPro" id="IPR000160">
    <property type="entry name" value="GGDEF_dom"/>
</dbReference>
<dbReference type="EMBL" id="FXWV01000014">
    <property type="protein sequence ID" value="SMR77534.1"/>
    <property type="molecule type" value="Genomic_DNA"/>
</dbReference>
<feature type="domain" description="GGDEF" evidence="5">
    <location>
        <begin position="264"/>
        <end position="399"/>
    </location>
</feature>
<evidence type="ECO:0000256" key="4">
    <source>
        <dbReference type="SAM" id="Phobius"/>
    </source>
</evidence>